<evidence type="ECO:0000313" key="10">
    <source>
        <dbReference type="Proteomes" id="UP001556220"/>
    </source>
</evidence>
<dbReference type="PANTHER" id="PTHR48090:SF1">
    <property type="entry name" value="PROPHAGE BACTOPRENOL GLUCOSYL TRANSFERASE HOMOLOG"/>
    <property type="match status" value="1"/>
</dbReference>
<dbReference type="InterPro" id="IPR029044">
    <property type="entry name" value="Nucleotide-diphossugar_trans"/>
</dbReference>
<sequence length="313" mass="35330">MEKQLISLVVPCFNEEEVIDETYRRLAALANSQVDCEFEFVFVDDGSRDNTLQHLREIAANDQRTLVLSFSRNFGHQLAVTAGIDEASGNAVILIDADLQDPPEVIPEMLTLWRDGHQVVYGVRSDRPGESPFKLWTAHLFYRLLNYLSDTPIPLDTGDFRLMDRSVVNVLRTLTERDRFVRGLVSWVGFRQIALPYRRSERFAGTTKYPLRKMLRFASDGIISFSVRPLRIAMLAGTLCAGLACAGIIWALCVRLFGHTWVQGWAATIIAVLFLGGVQLICTGILGEYIGRTYMQGKDRPLYIISERLGKPK</sequence>
<dbReference type="Proteomes" id="UP001556220">
    <property type="component" value="Unassembled WGS sequence"/>
</dbReference>
<dbReference type="PANTHER" id="PTHR48090">
    <property type="entry name" value="UNDECAPRENYL-PHOSPHATE 4-DEOXY-4-FORMAMIDO-L-ARABINOSE TRANSFERASE-RELATED"/>
    <property type="match status" value="1"/>
</dbReference>
<evidence type="ECO:0000313" key="9">
    <source>
        <dbReference type="EMBL" id="MEW9571386.1"/>
    </source>
</evidence>
<evidence type="ECO:0000256" key="4">
    <source>
        <dbReference type="ARBA" id="ARBA00022692"/>
    </source>
</evidence>
<accession>A0ABV3QE24</accession>
<dbReference type="CDD" id="cd04187">
    <property type="entry name" value="DPM1_like_bac"/>
    <property type="match status" value="1"/>
</dbReference>
<comment type="caution">
    <text evidence="9">The sequence shown here is derived from an EMBL/GenBank/DDBJ whole genome shotgun (WGS) entry which is preliminary data.</text>
</comment>
<dbReference type="EC" id="2.4.-.-" evidence="9"/>
<keyword evidence="10" id="KW-1185">Reference proteome</keyword>
<feature type="transmembrane region" description="Helical" evidence="7">
    <location>
        <begin position="232"/>
        <end position="258"/>
    </location>
</feature>
<keyword evidence="4 7" id="KW-0812">Transmembrane</keyword>
<name>A0ABV3QE24_9GAMM</name>
<dbReference type="SUPFAM" id="SSF53448">
    <property type="entry name" value="Nucleotide-diphospho-sugar transferases"/>
    <property type="match status" value="1"/>
</dbReference>
<evidence type="ECO:0000256" key="2">
    <source>
        <dbReference type="ARBA" id="ARBA00022676"/>
    </source>
</evidence>
<evidence type="ECO:0000256" key="1">
    <source>
        <dbReference type="ARBA" id="ARBA00004141"/>
    </source>
</evidence>
<evidence type="ECO:0000256" key="3">
    <source>
        <dbReference type="ARBA" id="ARBA00022679"/>
    </source>
</evidence>
<organism evidence="9 10">
    <name type="scientific">Rhodanobacter lycopersici</name>
    <dbReference type="NCBI Taxonomy" id="3162487"/>
    <lineage>
        <taxon>Bacteria</taxon>
        <taxon>Pseudomonadati</taxon>
        <taxon>Pseudomonadota</taxon>
        <taxon>Gammaproteobacteria</taxon>
        <taxon>Lysobacterales</taxon>
        <taxon>Rhodanobacteraceae</taxon>
        <taxon>Rhodanobacter</taxon>
    </lineage>
</organism>
<keyword evidence="5 7" id="KW-1133">Transmembrane helix</keyword>
<dbReference type="GO" id="GO:0016757">
    <property type="term" value="F:glycosyltransferase activity"/>
    <property type="evidence" value="ECO:0007669"/>
    <property type="project" value="UniProtKB-KW"/>
</dbReference>
<evidence type="ECO:0000256" key="5">
    <source>
        <dbReference type="ARBA" id="ARBA00022989"/>
    </source>
</evidence>
<dbReference type="InterPro" id="IPR001173">
    <property type="entry name" value="Glyco_trans_2-like"/>
</dbReference>
<dbReference type="RefSeq" id="WP_367853428.1">
    <property type="nucleotide sequence ID" value="NZ_JBFOHK010000001.1"/>
</dbReference>
<reference evidence="9 10" key="1">
    <citation type="submission" date="2024-06" db="EMBL/GenBank/DDBJ databases">
        <authorList>
            <person name="Woo H."/>
        </authorList>
    </citation>
    <scope>NUCLEOTIDE SEQUENCE [LARGE SCALE GENOMIC DNA]</scope>
    <source>
        <strain evidence="9 10">Si-c</strain>
    </source>
</reference>
<feature type="transmembrane region" description="Helical" evidence="7">
    <location>
        <begin position="264"/>
        <end position="290"/>
    </location>
</feature>
<proteinExistence type="predicted"/>
<keyword evidence="2 9" id="KW-0328">Glycosyltransferase</keyword>
<evidence type="ECO:0000259" key="8">
    <source>
        <dbReference type="Pfam" id="PF00535"/>
    </source>
</evidence>
<feature type="domain" description="Glycosyltransferase 2-like" evidence="8">
    <location>
        <begin position="7"/>
        <end position="169"/>
    </location>
</feature>
<gene>
    <name evidence="9" type="ORF">ABQJ54_06465</name>
</gene>
<keyword evidence="6 7" id="KW-0472">Membrane</keyword>
<protein>
    <submittedName>
        <fullName evidence="9">Glycosyltransferase family 2 protein</fullName>
        <ecNumber evidence="9">2.4.-.-</ecNumber>
    </submittedName>
</protein>
<dbReference type="EMBL" id="JBFOHK010000001">
    <property type="protein sequence ID" value="MEW9571386.1"/>
    <property type="molecule type" value="Genomic_DNA"/>
</dbReference>
<keyword evidence="3 9" id="KW-0808">Transferase</keyword>
<evidence type="ECO:0000256" key="7">
    <source>
        <dbReference type="SAM" id="Phobius"/>
    </source>
</evidence>
<dbReference type="Pfam" id="PF00535">
    <property type="entry name" value="Glycos_transf_2"/>
    <property type="match status" value="1"/>
</dbReference>
<evidence type="ECO:0000256" key="6">
    <source>
        <dbReference type="ARBA" id="ARBA00023136"/>
    </source>
</evidence>
<dbReference type="InterPro" id="IPR050256">
    <property type="entry name" value="Glycosyltransferase_2"/>
</dbReference>
<dbReference type="Gene3D" id="3.90.550.10">
    <property type="entry name" value="Spore Coat Polysaccharide Biosynthesis Protein SpsA, Chain A"/>
    <property type="match status" value="1"/>
</dbReference>
<comment type="subcellular location">
    <subcellularLocation>
        <location evidence="1">Membrane</location>
        <topology evidence="1">Multi-pass membrane protein</topology>
    </subcellularLocation>
</comment>